<evidence type="ECO:0000259" key="1">
    <source>
        <dbReference type="Pfam" id="PF08246"/>
    </source>
</evidence>
<dbReference type="Proteomes" id="UP001202328">
    <property type="component" value="Unassembled WGS sequence"/>
</dbReference>
<evidence type="ECO:0000313" key="3">
    <source>
        <dbReference type="Proteomes" id="UP001202328"/>
    </source>
</evidence>
<sequence>MATWILLRSARSAVKAVNIASRCLPATGAKAWTAAVPLSQRLGSVATIFSYRGDRELELKIARERAAVKVTDDIINSEDKLLALFLRWLSINEHHFDVDDRKAFKERFEIFKEAARRVHQHNQTKSSCILMLTYFSDLTPDECADLSFKVYPKKEVKKEVYENI</sequence>
<dbReference type="Pfam" id="PF08246">
    <property type="entry name" value="Inhibitor_I29"/>
    <property type="match status" value="1"/>
</dbReference>
<protein>
    <recommendedName>
        <fullName evidence="1">Cathepsin propeptide inhibitor domain-containing protein</fullName>
    </recommendedName>
</protein>
<keyword evidence="3" id="KW-1185">Reference proteome</keyword>
<dbReference type="AlphaFoldDB" id="A0AAD4XCQ5"/>
<reference evidence="2" key="1">
    <citation type="submission" date="2022-04" db="EMBL/GenBank/DDBJ databases">
        <title>A functionally conserved STORR gene fusion in Papaver species that diverged 16.8 million years ago.</title>
        <authorList>
            <person name="Catania T."/>
        </authorList>
    </citation>
    <scope>NUCLEOTIDE SEQUENCE</scope>
    <source>
        <strain evidence="2">S-188037</strain>
    </source>
</reference>
<accession>A0AAD4XCQ5</accession>
<dbReference type="EMBL" id="JAJJMB010011112">
    <property type="protein sequence ID" value="KAI3904203.1"/>
    <property type="molecule type" value="Genomic_DNA"/>
</dbReference>
<proteinExistence type="predicted"/>
<dbReference type="InterPro" id="IPR013201">
    <property type="entry name" value="Prot_inhib_I29"/>
</dbReference>
<evidence type="ECO:0000313" key="2">
    <source>
        <dbReference type="EMBL" id="KAI3904203.1"/>
    </source>
</evidence>
<dbReference type="InterPro" id="IPR038765">
    <property type="entry name" value="Papain-like_cys_pep_sf"/>
</dbReference>
<organism evidence="2 3">
    <name type="scientific">Papaver atlanticum</name>
    <dbReference type="NCBI Taxonomy" id="357466"/>
    <lineage>
        <taxon>Eukaryota</taxon>
        <taxon>Viridiplantae</taxon>
        <taxon>Streptophyta</taxon>
        <taxon>Embryophyta</taxon>
        <taxon>Tracheophyta</taxon>
        <taxon>Spermatophyta</taxon>
        <taxon>Magnoliopsida</taxon>
        <taxon>Ranunculales</taxon>
        <taxon>Papaveraceae</taxon>
        <taxon>Papaveroideae</taxon>
        <taxon>Papaver</taxon>
    </lineage>
</organism>
<dbReference type="SUPFAM" id="SSF54001">
    <property type="entry name" value="Cysteine proteinases"/>
    <property type="match status" value="1"/>
</dbReference>
<gene>
    <name evidence="2" type="ORF">MKW98_009883</name>
</gene>
<comment type="caution">
    <text evidence="2">The sequence shown here is derived from an EMBL/GenBank/DDBJ whole genome shotgun (WGS) entry which is preliminary data.</text>
</comment>
<name>A0AAD4XCQ5_9MAGN</name>
<feature type="domain" description="Cathepsin propeptide inhibitor" evidence="1">
    <location>
        <begin position="92"/>
        <end position="142"/>
    </location>
</feature>
<dbReference type="Gene3D" id="1.10.287.2250">
    <property type="match status" value="1"/>
</dbReference>